<organism evidence="2 3">
    <name type="scientific">Mycolicibacterium nivoides</name>
    <dbReference type="NCBI Taxonomy" id="2487344"/>
    <lineage>
        <taxon>Bacteria</taxon>
        <taxon>Bacillati</taxon>
        <taxon>Actinomycetota</taxon>
        <taxon>Actinomycetes</taxon>
        <taxon>Mycobacteriales</taxon>
        <taxon>Mycobacteriaceae</taxon>
        <taxon>Mycolicibacterium</taxon>
    </lineage>
</organism>
<gene>
    <name evidence="2" type="ORF">ACK4CT_36545</name>
</gene>
<evidence type="ECO:0000313" key="3">
    <source>
        <dbReference type="Proteomes" id="UP001635816"/>
    </source>
</evidence>
<evidence type="ECO:0000313" key="2">
    <source>
        <dbReference type="EMBL" id="MFN6548657.1"/>
    </source>
</evidence>
<name>A0ABW9LPK1_9MYCO</name>
<protein>
    <submittedName>
        <fullName evidence="2">Uncharacterized protein</fullName>
    </submittedName>
</protein>
<keyword evidence="3" id="KW-1185">Reference proteome</keyword>
<accession>A0ABW9LPK1</accession>
<comment type="caution">
    <text evidence="2">The sequence shown here is derived from an EMBL/GenBank/DDBJ whole genome shotgun (WGS) entry which is preliminary data.</text>
</comment>
<evidence type="ECO:0000256" key="1">
    <source>
        <dbReference type="SAM" id="MobiDB-lite"/>
    </source>
</evidence>
<dbReference type="Proteomes" id="UP001635816">
    <property type="component" value="Unassembled WGS sequence"/>
</dbReference>
<proteinExistence type="predicted"/>
<feature type="compositionally biased region" description="Basic residues" evidence="1">
    <location>
        <begin position="72"/>
        <end position="86"/>
    </location>
</feature>
<reference evidence="2 3" key="1">
    <citation type="submission" date="2024-12" db="EMBL/GenBank/DDBJ databases">
        <title>The coexistence of Mycolicibacterium septicum and Mycolicibacterium nivoides in clinical samples.</title>
        <authorList>
            <person name="Wang C."/>
            <person name="Feng Y."/>
            <person name="Zong Z."/>
        </authorList>
    </citation>
    <scope>NUCLEOTIDE SEQUENCE [LARGE SCALE GENOMIC DNA]</scope>
    <source>
        <strain evidence="2 3">120309</strain>
    </source>
</reference>
<dbReference type="EMBL" id="JBKBDD010000033">
    <property type="protein sequence ID" value="MFN6548657.1"/>
    <property type="molecule type" value="Genomic_DNA"/>
</dbReference>
<dbReference type="RefSeq" id="WP_409546026.1">
    <property type="nucleotide sequence ID" value="NZ_JBKBDD010000033.1"/>
</dbReference>
<sequence length="86" mass="9394">MLQTAHATGDLYLADIEPAHSNGASAPAPNLPQLTDTGPTRLYPQPKPPPPEPMQMRPTPAGPMTAESMCAHRQRRHATGSMWRKR</sequence>
<feature type="region of interest" description="Disordered" evidence="1">
    <location>
        <begin position="18"/>
        <end position="86"/>
    </location>
</feature>